<dbReference type="PANTHER" id="PTHR10026">
    <property type="entry name" value="CYCLIN"/>
    <property type="match status" value="1"/>
</dbReference>
<keyword evidence="1 2" id="KW-0195">Cyclin</keyword>
<keyword evidence="6" id="KW-1185">Reference proteome</keyword>
<feature type="domain" description="Cyclin-like" evidence="4">
    <location>
        <begin position="96"/>
        <end position="178"/>
    </location>
</feature>
<dbReference type="Gene3D" id="1.10.472.10">
    <property type="entry name" value="Cyclin-like"/>
    <property type="match status" value="2"/>
</dbReference>
<dbReference type="InterPro" id="IPR043198">
    <property type="entry name" value="Cyclin/Ssn8"/>
</dbReference>
<dbReference type="InterPro" id="IPR013763">
    <property type="entry name" value="Cyclin-like_dom"/>
</dbReference>
<dbReference type="GO" id="GO:0006357">
    <property type="term" value="P:regulation of transcription by RNA polymerase II"/>
    <property type="evidence" value="ECO:0007669"/>
    <property type="project" value="InterPro"/>
</dbReference>
<evidence type="ECO:0000313" key="5">
    <source>
        <dbReference type="EMBL" id="ODV93819.1"/>
    </source>
</evidence>
<protein>
    <recommendedName>
        <fullName evidence="4">Cyclin-like domain-containing protein</fullName>
    </recommendedName>
</protein>
<feature type="region of interest" description="Disordered" evidence="3">
    <location>
        <begin position="368"/>
        <end position="419"/>
    </location>
</feature>
<gene>
    <name evidence="5" type="ORF">PACTADRAFT_51567</name>
</gene>
<dbReference type="EMBL" id="KV454017">
    <property type="protein sequence ID" value="ODV93819.1"/>
    <property type="molecule type" value="Genomic_DNA"/>
</dbReference>
<dbReference type="Pfam" id="PF00134">
    <property type="entry name" value="Cyclin_N"/>
    <property type="match status" value="1"/>
</dbReference>
<organism evidence="5 6">
    <name type="scientific">Pachysolen tannophilus NRRL Y-2460</name>
    <dbReference type="NCBI Taxonomy" id="669874"/>
    <lineage>
        <taxon>Eukaryota</taxon>
        <taxon>Fungi</taxon>
        <taxon>Dikarya</taxon>
        <taxon>Ascomycota</taxon>
        <taxon>Saccharomycotina</taxon>
        <taxon>Pichiomycetes</taxon>
        <taxon>Pachysolenaceae</taxon>
        <taxon>Pachysolen</taxon>
    </lineage>
</organism>
<dbReference type="InterPro" id="IPR006671">
    <property type="entry name" value="Cyclin_N"/>
</dbReference>
<dbReference type="GO" id="GO:0016538">
    <property type="term" value="F:cyclin-dependent protein serine/threonine kinase regulator activity"/>
    <property type="evidence" value="ECO:0007669"/>
    <property type="project" value="EnsemblFungi"/>
</dbReference>
<dbReference type="SMART" id="SM00385">
    <property type="entry name" value="CYCLIN"/>
    <property type="match status" value="1"/>
</dbReference>
<dbReference type="SUPFAM" id="SSF47954">
    <property type="entry name" value="Cyclin-like"/>
    <property type="match status" value="2"/>
</dbReference>
<dbReference type="GO" id="GO:0010508">
    <property type="term" value="P:positive regulation of autophagy"/>
    <property type="evidence" value="ECO:0007669"/>
    <property type="project" value="EnsemblFungi"/>
</dbReference>
<evidence type="ECO:0000259" key="4">
    <source>
        <dbReference type="SMART" id="SM00385"/>
    </source>
</evidence>
<evidence type="ECO:0000256" key="1">
    <source>
        <dbReference type="ARBA" id="ARBA00023127"/>
    </source>
</evidence>
<dbReference type="Pfam" id="PF16899">
    <property type="entry name" value="Cyclin_C_2"/>
    <property type="match status" value="1"/>
</dbReference>
<sequence length="419" mass="47703">MAASALNGVVEGTGNEKPSKGVTFDDLYRTSSQYRIWSFTKDELLAKRIETNKRGCQITLAKASKVKNPHTLMFESVDVETLTIEEELLLINFFARKAVGLANMFKMPSQVRGTAISFLKKFYLVNSVMEYHPKNIMLTCLFLAAKVENYFISINTFSKKINNTTPESILKYEYQIIKSLHFTLMVRHPFRSLYGFYLDLQDVMPRVDKNVIGKSYDKARGVVNEAIMSDAIFLFTPPQISLAAWRKADKELIDRYLKKKFLKERKSKIKNGLVSIKEEKEDSASVSDSGSVTVKKEKENENDEKEAEDGDENDSEDEYRKNYQKLLEVIENCENTIIDKNSREPSIDEAKLIGKKVHFCINPAKTFKRKREDADAETPGDNSLSVNSAASKEHSSTAIDLSEATKDTEDEQESKRLKV</sequence>
<dbReference type="CDD" id="cd20524">
    <property type="entry name" value="CYCLIN_CCNH_rpt1"/>
    <property type="match status" value="1"/>
</dbReference>
<dbReference type="InterPro" id="IPR031658">
    <property type="entry name" value="Cyclin_C_2"/>
</dbReference>
<dbReference type="OrthoDB" id="340962at2759"/>
<evidence type="ECO:0000256" key="2">
    <source>
        <dbReference type="RuleBase" id="RU000383"/>
    </source>
</evidence>
<feature type="compositionally biased region" description="Basic and acidic residues" evidence="3">
    <location>
        <begin position="403"/>
        <end position="419"/>
    </location>
</feature>
<evidence type="ECO:0000313" key="6">
    <source>
        <dbReference type="Proteomes" id="UP000094236"/>
    </source>
</evidence>
<comment type="similarity">
    <text evidence="2">Belongs to the cyclin family.</text>
</comment>
<dbReference type="STRING" id="669874.A0A1E4TQ25"/>
<dbReference type="GO" id="GO:0006995">
    <property type="term" value="P:cellular response to nitrogen starvation"/>
    <property type="evidence" value="ECO:0007669"/>
    <property type="project" value="EnsemblFungi"/>
</dbReference>
<dbReference type="GO" id="GO:0006367">
    <property type="term" value="P:transcription initiation at RNA polymerase II promoter"/>
    <property type="evidence" value="ECO:0007669"/>
    <property type="project" value="EnsemblFungi"/>
</dbReference>
<name>A0A1E4TQ25_PACTA</name>
<reference evidence="6" key="1">
    <citation type="submission" date="2016-05" db="EMBL/GenBank/DDBJ databases">
        <title>Comparative genomics of biotechnologically important yeasts.</title>
        <authorList>
            <consortium name="DOE Joint Genome Institute"/>
            <person name="Riley R."/>
            <person name="Haridas S."/>
            <person name="Wolfe K.H."/>
            <person name="Lopes M.R."/>
            <person name="Hittinger C.T."/>
            <person name="Goker M."/>
            <person name="Salamov A."/>
            <person name="Wisecaver J."/>
            <person name="Long T.M."/>
            <person name="Aerts A.L."/>
            <person name="Barry K."/>
            <person name="Choi C."/>
            <person name="Clum A."/>
            <person name="Coughlan A.Y."/>
            <person name="Deshpande S."/>
            <person name="Douglass A.P."/>
            <person name="Hanson S.J."/>
            <person name="Klenk H.-P."/>
            <person name="Labutti K."/>
            <person name="Lapidus A."/>
            <person name="Lindquist E."/>
            <person name="Lipzen A."/>
            <person name="Meier-Kolthoff J.P."/>
            <person name="Ohm R.A."/>
            <person name="Otillar R.P."/>
            <person name="Pangilinan J."/>
            <person name="Peng Y."/>
            <person name="Rokas A."/>
            <person name="Rosa C.A."/>
            <person name="Scheuner C."/>
            <person name="Sibirny A.A."/>
            <person name="Slot J.C."/>
            <person name="Stielow J.B."/>
            <person name="Sun H."/>
            <person name="Kurtzman C.P."/>
            <person name="Blackwell M."/>
            <person name="Grigoriev I.V."/>
            <person name="Jeffries T.W."/>
        </authorList>
    </citation>
    <scope>NUCLEOTIDE SEQUENCE [LARGE SCALE GENOMIC DNA]</scope>
    <source>
        <strain evidence="6">NRRL Y-2460</strain>
    </source>
</reference>
<dbReference type="AlphaFoldDB" id="A0A1E4TQ25"/>
<feature type="region of interest" description="Disordered" evidence="3">
    <location>
        <begin position="285"/>
        <end position="319"/>
    </location>
</feature>
<dbReference type="GO" id="GO:1905866">
    <property type="term" value="P:positive regulation of Atg1/ULK1 kinase complex assembly"/>
    <property type="evidence" value="ECO:0007669"/>
    <property type="project" value="EnsemblFungi"/>
</dbReference>
<feature type="compositionally biased region" description="Acidic residues" evidence="3">
    <location>
        <begin position="300"/>
        <end position="317"/>
    </location>
</feature>
<dbReference type="GO" id="GO:0070985">
    <property type="term" value="C:transcription factor TFIIK complex"/>
    <property type="evidence" value="ECO:0007669"/>
    <property type="project" value="EnsemblFungi"/>
</dbReference>
<proteinExistence type="inferred from homology"/>
<dbReference type="GO" id="GO:0006289">
    <property type="term" value="P:nucleotide-excision repair"/>
    <property type="evidence" value="ECO:0007669"/>
    <property type="project" value="EnsemblFungi"/>
</dbReference>
<feature type="compositionally biased region" description="Polar residues" evidence="3">
    <location>
        <begin position="380"/>
        <end position="390"/>
    </location>
</feature>
<dbReference type="InterPro" id="IPR036915">
    <property type="entry name" value="Cyclin-like_sf"/>
</dbReference>
<dbReference type="Proteomes" id="UP000094236">
    <property type="component" value="Unassembled WGS sequence"/>
</dbReference>
<evidence type="ECO:0000256" key="3">
    <source>
        <dbReference type="SAM" id="MobiDB-lite"/>
    </source>
</evidence>
<accession>A0A1E4TQ25</accession>
<dbReference type="CDD" id="cd20525">
    <property type="entry name" value="CYCLIN_CCNH_rpt2"/>
    <property type="match status" value="1"/>
</dbReference>